<protein>
    <recommendedName>
        <fullName evidence="5">NACHT domain-containing protein</fullName>
    </recommendedName>
</protein>
<dbReference type="EMBL" id="CP020370">
    <property type="protein sequence ID" value="AUB80233.1"/>
    <property type="molecule type" value="Genomic_DNA"/>
</dbReference>
<evidence type="ECO:0000256" key="1">
    <source>
        <dbReference type="SAM" id="MobiDB-lite"/>
    </source>
</evidence>
<sequence>MFNPHRSRWILVALLVLALTLILTAFWWVPSVWDWYGVPVVSWLSGPFHTWLQANGTDIQTLAVIGGVVAAAVGGTVRWFKRSSRRRTGATPAGAPPRTAEEDDFAVLLDHVNSHVNDRIADTLHLKAELAIRRVSDPTAIQRPWRRELTRGAAPAVPVAADEPTERFIAGPGSLLLILGEPGAGKSVEVVLLARSLLTRARAAQRGPGSADPAGAGPAATAAAITSASARAPVLLYLSSWDEKRLPLGQWIAAEVQRLYGITARVGADWLARGRLLPLLDGLDEVAEAHRAACAEAIDAFRVEHPGVSLVVTCRTAEYRKLPRALQHGDAIRLLPLEHAQIEGYLQGASPALDGLRQAMAQDRWLAEMATSPFWLRAMGLAYRDQTVAQVIATLPAPAGTDQVQGHHAAVCDAYLNEALRRKDYLPERGYTEAQTRRWLTRLAVEQERRGPDPAATRGRRLVAHPWRVPTAPRRPRRSAGGLNLTAMKARPSPRNMKAPGGSGLRPRCGAAPNAAAAFPARPVAAEAAPTASLRDCHGKSGSCSRQGAKLARIHKIENE</sequence>
<dbReference type="SUPFAM" id="SSF52540">
    <property type="entry name" value="P-loop containing nucleoside triphosphate hydrolases"/>
    <property type="match status" value="1"/>
</dbReference>
<gene>
    <name evidence="3" type="ORF">THSYN_04160</name>
</gene>
<keyword evidence="2" id="KW-0472">Membrane</keyword>
<dbReference type="OrthoDB" id="7594468at2"/>
<dbReference type="AlphaFoldDB" id="A0A2K8U3S5"/>
<feature type="transmembrane region" description="Helical" evidence="2">
    <location>
        <begin position="9"/>
        <end position="29"/>
    </location>
</feature>
<feature type="region of interest" description="Disordered" evidence="1">
    <location>
        <begin position="471"/>
        <end position="509"/>
    </location>
</feature>
<dbReference type="RefSeq" id="WP_100918039.1">
    <property type="nucleotide sequence ID" value="NZ_CP020370.1"/>
</dbReference>
<keyword evidence="4" id="KW-1185">Reference proteome</keyword>
<name>A0A2K8U3S5_9GAMM</name>
<keyword evidence="2" id="KW-0812">Transmembrane</keyword>
<evidence type="ECO:0000256" key="2">
    <source>
        <dbReference type="SAM" id="Phobius"/>
    </source>
</evidence>
<accession>A0A2K8U3S5</accession>
<evidence type="ECO:0008006" key="5">
    <source>
        <dbReference type="Google" id="ProtNLM"/>
    </source>
</evidence>
<dbReference type="KEGG" id="tsy:THSYN_04160"/>
<reference evidence="3 4" key="1">
    <citation type="submission" date="2017-03" db="EMBL/GenBank/DDBJ databases">
        <title>Complete genome sequence of Candidatus 'Thiodictyon syntrophicum' sp. nov. strain Cad16T, a photolithoautotroph purple sulfur bacterium isolated from an alpine meromictic lake.</title>
        <authorList>
            <person name="Luedin S.M."/>
            <person name="Pothier J.F."/>
            <person name="Danza F."/>
            <person name="Storelli N."/>
            <person name="Wittwer M."/>
            <person name="Tonolla M."/>
        </authorList>
    </citation>
    <scope>NUCLEOTIDE SEQUENCE [LARGE SCALE GENOMIC DNA]</scope>
    <source>
        <strain evidence="3 4">Cad16T</strain>
    </source>
</reference>
<dbReference type="Proteomes" id="UP000232638">
    <property type="component" value="Chromosome"/>
</dbReference>
<dbReference type="Gene3D" id="3.40.50.300">
    <property type="entry name" value="P-loop containing nucleotide triphosphate hydrolases"/>
    <property type="match status" value="1"/>
</dbReference>
<keyword evidence="2" id="KW-1133">Transmembrane helix</keyword>
<evidence type="ECO:0000313" key="3">
    <source>
        <dbReference type="EMBL" id="AUB80233.1"/>
    </source>
</evidence>
<dbReference type="InterPro" id="IPR027417">
    <property type="entry name" value="P-loop_NTPase"/>
</dbReference>
<proteinExistence type="predicted"/>
<feature type="transmembrane region" description="Helical" evidence="2">
    <location>
        <begin position="59"/>
        <end position="80"/>
    </location>
</feature>
<organism evidence="3 4">
    <name type="scientific">Candidatus Thiodictyon syntrophicum</name>
    <dbReference type="NCBI Taxonomy" id="1166950"/>
    <lineage>
        <taxon>Bacteria</taxon>
        <taxon>Pseudomonadati</taxon>
        <taxon>Pseudomonadota</taxon>
        <taxon>Gammaproteobacteria</taxon>
        <taxon>Chromatiales</taxon>
        <taxon>Chromatiaceae</taxon>
        <taxon>Thiodictyon</taxon>
    </lineage>
</organism>
<evidence type="ECO:0000313" key="4">
    <source>
        <dbReference type="Proteomes" id="UP000232638"/>
    </source>
</evidence>